<reference evidence="2 3" key="1">
    <citation type="submission" date="2020-05" db="EMBL/GenBank/DDBJ databases">
        <title>Draft Genome Sequences of Sphingomonas sp. Isolated from the International Space Station.</title>
        <authorList>
            <person name="Bijlani S."/>
            <person name="Singh N.K."/>
            <person name="Mason C.E."/>
            <person name="Wang C.C."/>
            <person name="Venkateswaran K."/>
        </authorList>
    </citation>
    <scope>NUCLEOTIDE SEQUENCE [LARGE SCALE GENOMIC DNA]</scope>
    <source>
        <strain evidence="2 3">IIF7SW-B5</strain>
    </source>
</reference>
<keyword evidence="1" id="KW-0472">Membrane</keyword>
<feature type="transmembrane region" description="Helical" evidence="1">
    <location>
        <begin position="12"/>
        <end position="35"/>
    </location>
</feature>
<name>A0ABX1UEN4_9SPHN</name>
<accession>A0ABX1UEN4</accession>
<organism evidence="2 3">
    <name type="scientific">Sphingomonas sanguinis</name>
    <dbReference type="NCBI Taxonomy" id="33051"/>
    <lineage>
        <taxon>Bacteria</taxon>
        <taxon>Pseudomonadati</taxon>
        <taxon>Pseudomonadota</taxon>
        <taxon>Alphaproteobacteria</taxon>
        <taxon>Sphingomonadales</taxon>
        <taxon>Sphingomonadaceae</taxon>
        <taxon>Sphingomonas</taxon>
    </lineage>
</organism>
<protein>
    <submittedName>
        <fullName evidence="2">Uncharacterized protein</fullName>
    </submittedName>
</protein>
<gene>
    <name evidence="2" type="ORF">HKX05_04570</name>
</gene>
<keyword evidence="1" id="KW-0812">Transmembrane</keyword>
<dbReference type="EMBL" id="JABEOV010000006">
    <property type="protein sequence ID" value="NNG52618.1"/>
    <property type="molecule type" value="Genomic_DNA"/>
</dbReference>
<evidence type="ECO:0000313" key="2">
    <source>
        <dbReference type="EMBL" id="NNG52618.1"/>
    </source>
</evidence>
<proteinExistence type="predicted"/>
<evidence type="ECO:0000256" key="1">
    <source>
        <dbReference type="SAM" id="Phobius"/>
    </source>
</evidence>
<keyword evidence="3" id="KW-1185">Reference proteome</keyword>
<sequence>MRHIRTHPWTALTASLAMLIATSFTCFYMLLAVGVSDGAGYLTAAVMLACGVFAILTAMLFAGLSIRVLLAAL</sequence>
<dbReference type="RefSeq" id="WP_061780701.1">
    <property type="nucleotide sequence ID" value="NZ_JABEOV010000006.1"/>
</dbReference>
<keyword evidence="1" id="KW-1133">Transmembrane helix</keyword>
<comment type="caution">
    <text evidence="2">The sequence shown here is derived from an EMBL/GenBank/DDBJ whole genome shotgun (WGS) entry which is preliminary data.</text>
</comment>
<dbReference type="Proteomes" id="UP000557656">
    <property type="component" value="Unassembled WGS sequence"/>
</dbReference>
<evidence type="ECO:0000313" key="3">
    <source>
        <dbReference type="Proteomes" id="UP000557656"/>
    </source>
</evidence>
<feature type="transmembrane region" description="Helical" evidence="1">
    <location>
        <begin position="41"/>
        <end position="70"/>
    </location>
</feature>